<evidence type="ECO:0000313" key="1">
    <source>
        <dbReference type="EMBL" id="QEC69316.1"/>
    </source>
</evidence>
<dbReference type="RefSeq" id="WP_147192193.1">
    <property type="nucleotide sequence ID" value="NZ_CP042435.1"/>
</dbReference>
<accession>A0A5B8VFJ9</accession>
<reference evidence="1 2" key="1">
    <citation type="journal article" date="2016" name="Int. J. Syst. Evol. Microbiol.">
        <title>Panacibacter ginsenosidivorans gen. nov., sp. nov., with ginsenoside converting activity isolated from soil of a ginseng field.</title>
        <authorList>
            <person name="Siddiqi M.Z."/>
            <person name="Muhammad Shafi S."/>
            <person name="Choi K.D."/>
            <person name="Im W.T."/>
        </authorList>
    </citation>
    <scope>NUCLEOTIDE SEQUENCE [LARGE SCALE GENOMIC DNA]</scope>
    <source>
        <strain evidence="1 2">Gsoil1550</strain>
    </source>
</reference>
<proteinExistence type="predicted"/>
<keyword evidence="2" id="KW-1185">Reference proteome</keyword>
<dbReference type="Proteomes" id="UP000321533">
    <property type="component" value="Chromosome"/>
</dbReference>
<dbReference type="AlphaFoldDB" id="A0A5B8VFJ9"/>
<sequence>MKEEKNIYEMLLQKGISQQELHTFMYKFIMMEIEERRAKEAAASKNKFRIFFRSLKNGSLFKKLKGKALSLLKTQYAKKPKNPV</sequence>
<gene>
    <name evidence="1" type="ORF">FRZ67_19125</name>
</gene>
<organism evidence="1 2">
    <name type="scientific">Panacibacter ginsenosidivorans</name>
    <dbReference type="NCBI Taxonomy" id="1813871"/>
    <lineage>
        <taxon>Bacteria</taxon>
        <taxon>Pseudomonadati</taxon>
        <taxon>Bacteroidota</taxon>
        <taxon>Chitinophagia</taxon>
        <taxon>Chitinophagales</taxon>
        <taxon>Chitinophagaceae</taxon>
        <taxon>Panacibacter</taxon>
    </lineage>
</organism>
<dbReference type="EMBL" id="CP042435">
    <property type="protein sequence ID" value="QEC69316.1"/>
    <property type="molecule type" value="Genomic_DNA"/>
</dbReference>
<protein>
    <submittedName>
        <fullName evidence="1">Uncharacterized protein</fullName>
    </submittedName>
</protein>
<name>A0A5B8VFJ9_9BACT</name>
<evidence type="ECO:0000313" key="2">
    <source>
        <dbReference type="Proteomes" id="UP000321533"/>
    </source>
</evidence>
<dbReference type="KEGG" id="pgin:FRZ67_19125"/>